<reference evidence="1 2" key="1">
    <citation type="journal article" date="2024" name="Microbiology">
        <title>Methylomarinum rosea sp. nov., a novel halophilic methanotrophic bacterium from the hypersaline Lake Elton.</title>
        <authorList>
            <person name="Suleimanov R.Z."/>
            <person name="Oshkin I.Y."/>
            <person name="Danilova O.V."/>
            <person name="Suzina N.E."/>
            <person name="Dedysh S.N."/>
        </authorList>
    </citation>
    <scope>NUCLEOTIDE SEQUENCE [LARGE SCALE GENOMIC DNA]</scope>
    <source>
        <strain evidence="1 2">Ch1-1</strain>
    </source>
</reference>
<organism evidence="1 2">
    <name type="scientific">Methylomarinum roseum</name>
    <dbReference type="NCBI Taxonomy" id="3067653"/>
    <lineage>
        <taxon>Bacteria</taxon>
        <taxon>Pseudomonadati</taxon>
        <taxon>Pseudomonadota</taxon>
        <taxon>Gammaproteobacteria</taxon>
        <taxon>Methylococcales</taxon>
        <taxon>Methylococcaceae</taxon>
        <taxon>Methylomarinum</taxon>
    </lineage>
</organism>
<protein>
    <recommendedName>
        <fullName evidence="3">Phage protein</fullName>
    </recommendedName>
</protein>
<sequence>MNIQELAKQALERINSMSAEELGEKFVEHGYGYVPVQLESPYHVTYSNKQIVVVRSVDMKHYPISEVKVANQPTFFTLENHNIDLAA</sequence>
<keyword evidence="2" id="KW-1185">Reference proteome</keyword>
<dbReference type="AlphaFoldDB" id="A0AAU7NWM0"/>
<evidence type="ECO:0000313" key="2">
    <source>
        <dbReference type="Proteomes" id="UP001225378"/>
    </source>
</evidence>
<dbReference type="RefSeq" id="WP_305909589.1">
    <property type="nucleotide sequence ID" value="NZ_CP157743.1"/>
</dbReference>
<gene>
    <name evidence="1" type="ORF">Q9L42_004660</name>
</gene>
<dbReference type="KEGG" id="mech:Q9L42_004660"/>
<accession>A0AAU7NWM0</accession>
<dbReference type="Proteomes" id="UP001225378">
    <property type="component" value="Chromosome"/>
</dbReference>
<dbReference type="EMBL" id="CP157743">
    <property type="protein sequence ID" value="XBS21421.1"/>
    <property type="molecule type" value="Genomic_DNA"/>
</dbReference>
<name>A0AAU7NWM0_9GAMM</name>
<proteinExistence type="predicted"/>
<evidence type="ECO:0008006" key="3">
    <source>
        <dbReference type="Google" id="ProtNLM"/>
    </source>
</evidence>
<evidence type="ECO:0000313" key="1">
    <source>
        <dbReference type="EMBL" id="XBS21421.1"/>
    </source>
</evidence>